<protein>
    <submittedName>
        <fullName evidence="1">Uncharacterized protein</fullName>
    </submittedName>
</protein>
<dbReference type="Pfam" id="PF19670">
    <property type="entry name" value="DUF6173"/>
    <property type="match status" value="1"/>
</dbReference>
<dbReference type="InterPro" id="IPR046171">
    <property type="entry name" value="DUF6173"/>
</dbReference>
<evidence type="ECO:0000313" key="2">
    <source>
        <dbReference type="Proteomes" id="UP000321378"/>
    </source>
</evidence>
<sequence>MEFNEELFENIVKNKGHKQASSMYKRIVEAINEFEENIKDDEQASVIVSAFANTPILINEVGFWDPDIIVFYGSMEGVGSNVQVFQHITQLNLCLIASKRPHPEKPRRKIGFLVDSQED</sequence>
<accession>A0A510KUC2</accession>
<dbReference type="AlphaFoldDB" id="A0A510KUC2"/>
<dbReference type="EMBL" id="AP019840">
    <property type="protein sequence ID" value="BBM53385.1"/>
    <property type="molecule type" value="Genomic_DNA"/>
</dbReference>
<organism evidence="1 2">
    <name type="scientific">Leptotrichia trevisanii</name>
    <dbReference type="NCBI Taxonomy" id="109328"/>
    <lineage>
        <taxon>Bacteria</taxon>
        <taxon>Fusobacteriati</taxon>
        <taxon>Fusobacteriota</taxon>
        <taxon>Fusobacteriia</taxon>
        <taxon>Fusobacteriales</taxon>
        <taxon>Leptotrichiaceae</taxon>
        <taxon>Leptotrichia</taxon>
    </lineage>
</organism>
<evidence type="ECO:0000313" key="1">
    <source>
        <dbReference type="EMBL" id="BBM53385.1"/>
    </source>
</evidence>
<proteinExistence type="predicted"/>
<name>A0A510KUC2_9FUSO</name>
<reference evidence="1 2" key="1">
    <citation type="submission" date="2019-07" db="EMBL/GenBank/DDBJ databases">
        <title>Complete Genome Sequence of Leptotrichia trevisanii Strain JMUB3935.</title>
        <authorList>
            <person name="Watanabe S."/>
            <person name="Cui L."/>
        </authorList>
    </citation>
    <scope>NUCLEOTIDE SEQUENCE [LARGE SCALE GENOMIC DNA]</scope>
    <source>
        <strain evidence="1 2">JMUB3935</strain>
    </source>
</reference>
<gene>
    <name evidence="1" type="ORF">JMUB3935_2372</name>
</gene>
<dbReference type="Proteomes" id="UP000321378">
    <property type="component" value="Chromosome"/>
</dbReference>